<dbReference type="SUPFAM" id="SSF48264">
    <property type="entry name" value="Cytochrome P450"/>
    <property type="match status" value="1"/>
</dbReference>
<protein>
    <submittedName>
        <fullName evidence="9">Cytochrome P450 hydroxylase</fullName>
    </submittedName>
</protein>
<comment type="caution">
    <text evidence="9">The sequence shown here is derived from an EMBL/GenBank/DDBJ whole genome shotgun (WGS) entry which is preliminary data.</text>
</comment>
<evidence type="ECO:0000256" key="2">
    <source>
        <dbReference type="ARBA" id="ARBA00022617"/>
    </source>
</evidence>
<dbReference type="Gene3D" id="1.10.630.10">
    <property type="entry name" value="Cytochrome P450"/>
    <property type="match status" value="1"/>
</dbReference>
<dbReference type="GO" id="GO:0020037">
    <property type="term" value="F:heme binding"/>
    <property type="evidence" value="ECO:0007669"/>
    <property type="project" value="InterPro"/>
</dbReference>
<keyword evidence="6 7" id="KW-0503">Monooxygenase</keyword>
<accession>A0A8J3VX14</accession>
<reference evidence="9" key="1">
    <citation type="submission" date="2021-01" db="EMBL/GenBank/DDBJ databases">
        <title>Whole genome shotgun sequence of Sphaerimonospora thailandensis NBRC 107569.</title>
        <authorList>
            <person name="Komaki H."/>
            <person name="Tamura T."/>
        </authorList>
    </citation>
    <scope>NUCLEOTIDE SEQUENCE</scope>
    <source>
        <strain evidence="9">NBRC 107569</strain>
    </source>
</reference>
<evidence type="ECO:0000313" key="9">
    <source>
        <dbReference type="EMBL" id="GIH67937.1"/>
    </source>
</evidence>
<comment type="similarity">
    <text evidence="1 7">Belongs to the cytochrome P450 family.</text>
</comment>
<evidence type="ECO:0000313" key="10">
    <source>
        <dbReference type="Proteomes" id="UP000610966"/>
    </source>
</evidence>
<dbReference type="Proteomes" id="UP000610966">
    <property type="component" value="Unassembled WGS sequence"/>
</dbReference>
<evidence type="ECO:0000256" key="4">
    <source>
        <dbReference type="ARBA" id="ARBA00023002"/>
    </source>
</evidence>
<dbReference type="FunFam" id="1.10.630.10:FF:000018">
    <property type="entry name" value="Cytochrome P450 monooxygenase"/>
    <property type="match status" value="1"/>
</dbReference>
<dbReference type="CDD" id="cd11029">
    <property type="entry name" value="CYP107-like"/>
    <property type="match status" value="1"/>
</dbReference>
<dbReference type="GO" id="GO:0016705">
    <property type="term" value="F:oxidoreductase activity, acting on paired donors, with incorporation or reduction of molecular oxygen"/>
    <property type="evidence" value="ECO:0007669"/>
    <property type="project" value="InterPro"/>
</dbReference>
<keyword evidence="4 7" id="KW-0560">Oxidoreductase</keyword>
<sequence length="420" mass="46916">MVPAVTTLEQSFDPTSPRHRPDPHPLFHRMRERAPIYRHVSPATGRVFWYLTRYADVQRALVDPDIGRQLDRLPGELAELHRRWENDPLAMLRRNVFNLDPPDHTRLRRLIAPAFNARTVAALERRIHQVVDELIDGMAAAGGEVDLIEALALPLPILIVAELLGFPAGDRTRLRGWSGDMLRSQEALRVRRAGAEFVAYVNEKIDERRAHPGEDLLSRLIQAERADGGISRAELISSVFQLLLAGDETTVNLIGNGVLELLRHPGQLGRLRARSQLIDSTVEEVLRFNGPVGHSRPLFAIADVRFGDTVIPRGDVVVPVLLAANRDPEVFPQPDVFDIGRSPNRHLGFGHGIHYCLGASLARLQARAAIGTLVRRFPEMAPAVDPADLEWTPDLFLHGVRRLPLLVRQRPGETGGHERT</sequence>
<evidence type="ECO:0000256" key="6">
    <source>
        <dbReference type="ARBA" id="ARBA00023033"/>
    </source>
</evidence>
<dbReference type="PROSITE" id="PS00086">
    <property type="entry name" value="CYTOCHROME_P450"/>
    <property type="match status" value="1"/>
</dbReference>
<keyword evidence="3 7" id="KW-0479">Metal-binding</keyword>
<dbReference type="InterPro" id="IPR002397">
    <property type="entry name" value="Cyt_P450_B"/>
</dbReference>
<feature type="region of interest" description="Disordered" evidence="8">
    <location>
        <begin position="1"/>
        <end position="24"/>
    </location>
</feature>
<dbReference type="PRINTS" id="PR00359">
    <property type="entry name" value="BP450"/>
</dbReference>
<keyword evidence="2 7" id="KW-0349">Heme</keyword>
<evidence type="ECO:0000256" key="8">
    <source>
        <dbReference type="SAM" id="MobiDB-lite"/>
    </source>
</evidence>
<keyword evidence="10" id="KW-1185">Reference proteome</keyword>
<dbReference type="EMBL" id="BOOG01000003">
    <property type="protein sequence ID" value="GIH67937.1"/>
    <property type="molecule type" value="Genomic_DNA"/>
</dbReference>
<dbReference type="PANTHER" id="PTHR46696">
    <property type="entry name" value="P450, PUTATIVE (EUROFUNG)-RELATED"/>
    <property type="match status" value="1"/>
</dbReference>
<organism evidence="9 10">
    <name type="scientific">Sphaerimonospora thailandensis</name>
    <dbReference type="NCBI Taxonomy" id="795644"/>
    <lineage>
        <taxon>Bacteria</taxon>
        <taxon>Bacillati</taxon>
        <taxon>Actinomycetota</taxon>
        <taxon>Actinomycetes</taxon>
        <taxon>Streptosporangiales</taxon>
        <taxon>Streptosporangiaceae</taxon>
        <taxon>Sphaerimonospora</taxon>
    </lineage>
</organism>
<gene>
    <name evidence="9" type="ORF">Mth01_01900</name>
</gene>
<evidence type="ECO:0000256" key="7">
    <source>
        <dbReference type="RuleBase" id="RU000461"/>
    </source>
</evidence>
<evidence type="ECO:0000256" key="1">
    <source>
        <dbReference type="ARBA" id="ARBA00010617"/>
    </source>
</evidence>
<dbReference type="InterPro" id="IPR036396">
    <property type="entry name" value="Cyt_P450_sf"/>
</dbReference>
<dbReference type="InterPro" id="IPR017972">
    <property type="entry name" value="Cyt_P450_CS"/>
</dbReference>
<evidence type="ECO:0000256" key="3">
    <source>
        <dbReference type="ARBA" id="ARBA00022723"/>
    </source>
</evidence>
<evidence type="ECO:0000256" key="5">
    <source>
        <dbReference type="ARBA" id="ARBA00023004"/>
    </source>
</evidence>
<keyword evidence="5 7" id="KW-0408">Iron</keyword>
<dbReference type="GO" id="GO:0005506">
    <property type="term" value="F:iron ion binding"/>
    <property type="evidence" value="ECO:0007669"/>
    <property type="project" value="InterPro"/>
</dbReference>
<dbReference type="InterPro" id="IPR001128">
    <property type="entry name" value="Cyt_P450"/>
</dbReference>
<proteinExistence type="inferred from homology"/>
<dbReference type="AlphaFoldDB" id="A0A8J3VX14"/>
<dbReference type="GO" id="GO:0004497">
    <property type="term" value="F:monooxygenase activity"/>
    <property type="evidence" value="ECO:0007669"/>
    <property type="project" value="UniProtKB-KW"/>
</dbReference>
<name>A0A8J3VX14_9ACTN</name>
<dbReference type="PANTHER" id="PTHR46696:SF1">
    <property type="entry name" value="CYTOCHROME P450 YJIB-RELATED"/>
    <property type="match status" value="1"/>
</dbReference>
<dbReference type="Pfam" id="PF00067">
    <property type="entry name" value="p450"/>
    <property type="match status" value="1"/>
</dbReference>